<dbReference type="InterPro" id="IPR051161">
    <property type="entry name" value="Mannose-6P_isomerase_type2"/>
</dbReference>
<organism evidence="3 4">
    <name type="scientific">Candidatus Magasanikbacteria bacterium CG10_big_fil_rev_8_21_14_0_10_42_10</name>
    <dbReference type="NCBI Taxonomy" id="1974649"/>
    <lineage>
        <taxon>Bacteria</taxon>
        <taxon>Candidatus Magasanikiibacteriota</taxon>
    </lineage>
</organism>
<dbReference type="GO" id="GO:0004475">
    <property type="term" value="F:mannose-1-phosphate guanylyltransferase (GTP) activity"/>
    <property type="evidence" value="ECO:0007669"/>
    <property type="project" value="TreeGrafter"/>
</dbReference>
<evidence type="ECO:0000313" key="3">
    <source>
        <dbReference type="EMBL" id="PIR76504.1"/>
    </source>
</evidence>
<dbReference type="PANTHER" id="PTHR46390">
    <property type="entry name" value="MANNOSE-1-PHOSPHATE GUANYLYLTRANSFERASE"/>
    <property type="match status" value="1"/>
</dbReference>
<dbReference type="Pfam" id="PF22640">
    <property type="entry name" value="ManC_GMP_beta-helix"/>
    <property type="match status" value="1"/>
</dbReference>
<proteinExistence type="predicted"/>
<reference evidence="4" key="1">
    <citation type="submission" date="2017-09" db="EMBL/GenBank/DDBJ databases">
        <title>Depth-based differentiation of microbial function through sediment-hosted aquifers and enrichment of novel symbionts in the deep terrestrial subsurface.</title>
        <authorList>
            <person name="Probst A.J."/>
            <person name="Ladd B."/>
            <person name="Jarett J.K."/>
            <person name="Geller-Mcgrath D.E."/>
            <person name="Sieber C.M.K."/>
            <person name="Emerson J.B."/>
            <person name="Anantharaman K."/>
            <person name="Thomas B.C."/>
            <person name="Malmstrom R."/>
            <person name="Stieglmeier M."/>
            <person name="Klingl A."/>
            <person name="Woyke T."/>
            <person name="Ryan C.M."/>
            <person name="Banfield J.F."/>
        </authorList>
    </citation>
    <scope>NUCLEOTIDE SEQUENCE [LARGE SCALE GENOMIC DNA]</scope>
</reference>
<name>A0A2H0TWF7_9BACT</name>
<gene>
    <name evidence="3" type="ORF">COU32_01800</name>
</gene>
<dbReference type="InterPro" id="IPR054566">
    <property type="entry name" value="ManC/GMP-like_b-helix"/>
</dbReference>
<dbReference type="InterPro" id="IPR029044">
    <property type="entry name" value="Nucleotide-diphossugar_trans"/>
</dbReference>
<comment type="caution">
    <text evidence="3">The sequence shown here is derived from an EMBL/GenBank/DDBJ whole genome shotgun (WGS) entry which is preliminary data.</text>
</comment>
<feature type="domain" description="Nucleotidyl transferase" evidence="1">
    <location>
        <begin position="4"/>
        <end position="274"/>
    </location>
</feature>
<evidence type="ECO:0000259" key="1">
    <source>
        <dbReference type="Pfam" id="PF00483"/>
    </source>
</evidence>
<dbReference type="PANTHER" id="PTHR46390:SF1">
    <property type="entry name" value="MANNOSE-1-PHOSPHATE GUANYLYLTRANSFERASE"/>
    <property type="match status" value="1"/>
</dbReference>
<dbReference type="InterPro" id="IPR005835">
    <property type="entry name" value="NTP_transferase_dom"/>
</dbReference>
<sequence>MNILIFAGGSGTRLWPLSRKKSPKQFELLQGDQSTLQMAVERIRPLGLEHAFIATNEAYKDLVESQIPDLPEGHILFEPAKRDLAAAVGLALMRLKQQGVKGPIAMLWADHFMKRPDNFVKALQHAETIIEKNPNQFVFLAEQPRFTNQNLGWIHVGDETFPGEHKFLGWHYRPEKKRCDEIFASGEWLWNPGYFVFDIDFVLELYRTYQPQMSTALAEMVLDEEKLKEQYHELDALSFDEAIIEKIEPSQATVLKVDLGWSDPGTLYALKEALVEKQEYNYIKGKVVVEHTTDSFVHNEEDKLVATVGLDGIVVVNTKDALLVCHKDSVPDIKSLLKTLEDNGLEDHL</sequence>
<protein>
    <recommendedName>
        <fullName evidence="5">Nucleotidyl transferase domain-containing protein</fullName>
    </recommendedName>
</protein>
<dbReference type="Pfam" id="PF00483">
    <property type="entry name" value="NTP_transferase"/>
    <property type="match status" value="1"/>
</dbReference>
<feature type="domain" description="MannoseP isomerase/GMP-like beta-helix" evidence="2">
    <location>
        <begin position="286"/>
        <end position="340"/>
    </location>
</feature>
<evidence type="ECO:0000313" key="4">
    <source>
        <dbReference type="Proteomes" id="UP000231530"/>
    </source>
</evidence>
<dbReference type="AlphaFoldDB" id="A0A2H0TWF7"/>
<dbReference type="SUPFAM" id="SSF159283">
    <property type="entry name" value="Guanosine diphospho-D-mannose pyrophosphorylase/mannose-6-phosphate isomerase linker domain"/>
    <property type="match status" value="1"/>
</dbReference>
<evidence type="ECO:0008006" key="5">
    <source>
        <dbReference type="Google" id="ProtNLM"/>
    </source>
</evidence>
<accession>A0A2H0TWF7</accession>
<evidence type="ECO:0000259" key="2">
    <source>
        <dbReference type="Pfam" id="PF22640"/>
    </source>
</evidence>
<dbReference type="Gene3D" id="3.90.550.10">
    <property type="entry name" value="Spore Coat Polysaccharide Biosynthesis Protein SpsA, Chain A"/>
    <property type="match status" value="1"/>
</dbReference>
<dbReference type="GO" id="GO:0009298">
    <property type="term" value="P:GDP-mannose biosynthetic process"/>
    <property type="evidence" value="ECO:0007669"/>
    <property type="project" value="TreeGrafter"/>
</dbReference>
<dbReference type="EMBL" id="PFBY01000022">
    <property type="protein sequence ID" value="PIR76504.1"/>
    <property type="molecule type" value="Genomic_DNA"/>
</dbReference>
<dbReference type="Proteomes" id="UP000231530">
    <property type="component" value="Unassembled WGS sequence"/>
</dbReference>
<dbReference type="SUPFAM" id="SSF53448">
    <property type="entry name" value="Nucleotide-diphospho-sugar transferases"/>
    <property type="match status" value="1"/>
</dbReference>